<dbReference type="FunFam" id="3.20.20.450:FF:000001">
    <property type="entry name" value="Cyclic di-GMP phosphodiesterase yahA"/>
    <property type="match status" value="1"/>
</dbReference>
<dbReference type="SUPFAM" id="SSF55073">
    <property type="entry name" value="Nucleotide cyclase"/>
    <property type="match status" value="1"/>
</dbReference>
<dbReference type="CDD" id="cd00130">
    <property type="entry name" value="PAS"/>
    <property type="match status" value="1"/>
</dbReference>
<feature type="domain" description="PAS" evidence="2">
    <location>
        <begin position="199"/>
        <end position="279"/>
    </location>
</feature>
<name>A0AAW9A6K6_9BACL</name>
<feature type="domain" description="EAL" evidence="4">
    <location>
        <begin position="505"/>
        <end position="758"/>
    </location>
</feature>
<dbReference type="InterPro" id="IPR035919">
    <property type="entry name" value="EAL_sf"/>
</dbReference>
<dbReference type="Gene3D" id="3.30.450.20">
    <property type="entry name" value="PAS domain"/>
    <property type="match status" value="1"/>
</dbReference>
<dbReference type="SMART" id="SM00052">
    <property type="entry name" value="EAL"/>
    <property type="match status" value="1"/>
</dbReference>
<dbReference type="InterPro" id="IPR001633">
    <property type="entry name" value="EAL_dom"/>
</dbReference>
<evidence type="ECO:0000259" key="5">
    <source>
        <dbReference type="PROSITE" id="PS50887"/>
    </source>
</evidence>
<dbReference type="SUPFAM" id="SSF101874">
    <property type="entry name" value="YceI-like"/>
    <property type="match status" value="1"/>
</dbReference>
<dbReference type="InterPro" id="IPR029787">
    <property type="entry name" value="Nucleotide_cyclase"/>
</dbReference>
<dbReference type="SMART" id="SM00267">
    <property type="entry name" value="GGDEF"/>
    <property type="match status" value="1"/>
</dbReference>
<dbReference type="PROSITE" id="PS50887">
    <property type="entry name" value="GGDEF"/>
    <property type="match status" value="1"/>
</dbReference>
<dbReference type="PROSITE" id="PS50112">
    <property type="entry name" value="PAS"/>
    <property type="match status" value="1"/>
</dbReference>
<evidence type="ECO:0000259" key="2">
    <source>
        <dbReference type="PROSITE" id="PS50112"/>
    </source>
</evidence>
<dbReference type="SUPFAM" id="SSF141868">
    <property type="entry name" value="EAL domain-like"/>
    <property type="match status" value="1"/>
</dbReference>
<dbReference type="InterPro" id="IPR000700">
    <property type="entry name" value="PAS-assoc_C"/>
</dbReference>
<dbReference type="InterPro" id="IPR000160">
    <property type="entry name" value="GGDEF_dom"/>
</dbReference>
<evidence type="ECO:0000259" key="4">
    <source>
        <dbReference type="PROSITE" id="PS50883"/>
    </source>
</evidence>
<dbReference type="Gene3D" id="2.40.128.110">
    <property type="entry name" value="Lipid/polyisoprenoid-binding, YceI-like"/>
    <property type="match status" value="1"/>
</dbReference>
<dbReference type="FunFam" id="3.30.70.270:FF:000001">
    <property type="entry name" value="Diguanylate cyclase domain protein"/>
    <property type="match status" value="1"/>
</dbReference>
<dbReference type="SMART" id="SM00867">
    <property type="entry name" value="YceI"/>
    <property type="match status" value="1"/>
</dbReference>
<keyword evidence="7" id="KW-1185">Reference proteome</keyword>
<dbReference type="RefSeq" id="WP_317940700.1">
    <property type="nucleotide sequence ID" value="NZ_JAUBDJ010000005.1"/>
</dbReference>
<dbReference type="CDD" id="cd01949">
    <property type="entry name" value="GGDEF"/>
    <property type="match status" value="1"/>
</dbReference>
<feature type="domain" description="PAC" evidence="3">
    <location>
        <begin position="276"/>
        <end position="331"/>
    </location>
</feature>
<dbReference type="InterPro" id="IPR052155">
    <property type="entry name" value="Biofilm_reg_signaling"/>
</dbReference>
<dbReference type="Pfam" id="PF00989">
    <property type="entry name" value="PAS"/>
    <property type="match status" value="1"/>
</dbReference>
<dbReference type="PROSITE" id="PS50113">
    <property type="entry name" value="PAC"/>
    <property type="match status" value="1"/>
</dbReference>
<dbReference type="InterPro" id="IPR013767">
    <property type="entry name" value="PAS_fold"/>
</dbReference>
<organism evidence="6 7">
    <name type="scientific">Sporosarcina thermotolerans</name>
    <dbReference type="NCBI Taxonomy" id="633404"/>
    <lineage>
        <taxon>Bacteria</taxon>
        <taxon>Bacillati</taxon>
        <taxon>Bacillota</taxon>
        <taxon>Bacilli</taxon>
        <taxon>Bacillales</taxon>
        <taxon>Caryophanaceae</taxon>
        <taxon>Sporosarcina</taxon>
    </lineage>
</organism>
<dbReference type="InterPro" id="IPR036761">
    <property type="entry name" value="TTHA0802/YceI-like_sf"/>
</dbReference>
<dbReference type="InterPro" id="IPR007372">
    <property type="entry name" value="Lipid/polyisoprenoid-bd_YceI"/>
</dbReference>
<dbReference type="Proteomes" id="UP001271648">
    <property type="component" value="Unassembled WGS sequence"/>
</dbReference>
<gene>
    <name evidence="6" type="ORF">QTL97_09550</name>
</gene>
<dbReference type="Pfam" id="PF00563">
    <property type="entry name" value="EAL"/>
    <property type="match status" value="1"/>
</dbReference>
<dbReference type="Gene3D" id="3.30.70.270">
    <property type="match status" value="1"/>
</dbReference>
<evidence type="ECO:0000259" key="3">
    <source>
        <dbReference type="PROSITE" id="PS50113"/>
    </source>
</evidence>
<dbReference type="PANTHER" id="PTHR44757">
    <property type="entry name" value="DIGUANYLATE CYCLASE DGCP"/>
    <property type="match status" value="1"/>
</dbReference>
<dbReference type="GO" id="GO:0006355">
    <property type="term" value="P:regulation of DNA-templated transcription"/>
    <property type="evidence" value="ECO:0007669"/>
    <property type="project" value="InterPro"/>
</dbReference>
<dbReference type="EMBL" id="JAUBDJ010000005">
    <property type="protein sequence ID" value="MDW0117181.1"/>
    <property type="molecule type" value="Genomic_DNA"/>
</dbReference>
<evidence type="ECO:0000256" key="1">
    <source>
        <dbReference type="ARBA" id="ARBA00008812"/>
    </source>
</evidence>
<dbReference type="InterPro" id="IPR035965">
    <property type="entry name" value="PAS-like_dom_sf"/>
</dbReference>
<protein>
    <submittedName>
        <fullName evidence="6">EAL domain-containing protein</fullName>
    </submittedName>
</protein>
<dbReference type="SMART" id="SM00091">
    <property type="entry name" value="PAS"/>
    <property type="match status" value="1"/>
</dbReference>
<reference evidence="6 7" key="1">
    <citation type="submission" date="2023-06" db="EMBL/GenBank/DDBJ databases">
        <title>Sporosarcina sp. nov., isolated from Korean traditional fermented seafood 'Jeotgal'.</title>
        <authorList>
            <person name="Yang A.I."/>
            <person name="Shin N.-R."/>
        </authorList>
    </citation>
    <scope>NUCLEOTIDE SEQUENCE [LARGE SCALE GENOMIC DNA]</scope>
    <source>
        <strain evidence="6 7">KCTC43456</strain>
    </source>
</reference>
<dbReference type="Gene3D" id="3.20.20.450">
    <property type="entry name" value="EAL domain"/>
    <property type="match status" value="1"/>
</dbReference>
<dbReference type="NCBIfam" id="TIGR00254">
    <property type="entry name" value="GGDEF"/>
    <property type="match status" value="1"/>
</dbReference>
<dbReference type="PANTHER" id="PTHR44757:SF2">
    <property type="entry name" value="BIOFILM ARCHITECTURE MAINTENANCE PROTEIN MBAA"/>
    <property type="match status" value="1"/>
</dbReference>
<accession>A0AAW9A6K6</accession>
<feature type="domain" description="GGDEF" evidence="5">
    <location>
        <begin position="363"/>
        <end position="496"/>
    </location>
</feature>
<dbReference type="AlphaFoldDB" id="A0AAW9A6K6"/>
<dbReference type="CDD" id="cd01948">
    <property type="entry name" value="EAL"/>
    <property type="match status" value="1"/>
</dbReference>
<dbReference type="Pfam" id="PF00990">
    <property type="entry name" value="GGDEF"/>
    <property type="match status" value="1"/>
</dbReference>
<dbReference type="InterPro" id="IPR000014">
    <property type="entry name" value="PAS"/>
</dbReference>
<comment type="similarity">
    <text evidence="1">Belongs to the UPF0312 family.</text>
</comment>
<dbReference type="InterPro" id="IPR043128">
    <property type="entry name" value="Rev_trsase/Diguanyl_cyclase"/>
</dbReference>
<dbReference type="PROSITE" id="PS50883">
    <property type="entry name" value="EAL"/>
    <property type="match status" value="1"/>
</dbReference>
<dbReference type="SUPFAM" id="SSF55785">
    <property type="entry name" value="PYP-like sensor domain (PAS domain)"/>
    <property type="match status" value="1"/>
</dbReference>
<dbReference type="Pfam" id="PF04264">
    <property type="entry name" value="YceI"/>
    <property type="match status" value="1"/>
</dbReference>
<proteinExistence type="inferred from homology"/>
<comment type="caution">
    <text evidence="6">The sequence shown here is derived from an EMBL/GenBank/DDBJ whole genome shotgun (WGS) entry which is preliminary data.</text>
</comment>
<dbReference type="NCBIfam" id="TIGR00229">
    <property type="entry name" value="sensory_box"/>
    <property type="match status" value="1"/>
</dbReference>
<evidence type="ECO:0000313" key="7">
    <source>
        <dbReference type="Proteomes" id="UP001271648"/>
    </source>
</evidence>
<evidence type="ECO:0000313" key="6">
    <source>
        <dbReference type="EMBL" id="MDW0117181.1"/>
    </source>
</evidence>
<sequence length="765" mass="86876">MGNMIVDYAHSIVGFKVKHMMVSNVKGQFINFTANVEADDIEDLTTASIVFQFQGSSINTNNRERDKHLKSVDFFDIENHPTIDFISTSISKSEYGYDVTGNLTIKSITKPVTFAVEFGGKAISPRGVNVYGYRAEAIINREEFGLTWNTILETGGVLVGKEVEILVELELNEPNGLTLNAANLGHPTLIEDNNLDTNSDDIHQVIVENLTDFVAVIDRNGTFQYISPSFEKVLHNELPQWEREKNNLFEMIHQDDRDTIKNEIKTYSNRTIKNILNSEFRLILNEGFFINVEANIVSINNHSLSHSDNELLLFVMRDISERKDAEKAIYQLAFHDSLTSLPNRRSFMNKLLNEVMHRKSPVSKLSVLFIDIDNFKQINDQWGHDVGDLTLQETAKRIRSIIRPKDVAARFGGDEFVVMIRDVQDEKEVIEIVENILGQIQKPINKFGHAFSIACSIGVAHYPDHGDSPEDLVKNADTALYYVKERGKNDFMIFNKQLEHQSLERRILESALRQAIKEEQFYLEYQPKMDMSTNEIIGMEALVRWEHPDLGIIPPLKFIPLAEETGLIIPLGEWILKESCFQAFAWQNNDFPPLRLSVNISVRQLEDPNFIDKVKSIVRETGIDAKNLEFEITESVLANVNSIAPILKEIQKIGISISVDDFGTGYSSLSYIKDLPIDTLKIDQSFIKDIHENRESKEIAKAIINLANSIGLNVIAEGVELKEHVDELKKNGSIHGQGYYYSRPLKVSAFEEFLKTAHEALLSVN</sequence>